<keyword evidence="3" id="KW-1185">Reference proteome</keyword>
<sequence>MSVSGMLSSPTSSLAGQGRVSTVATLGNEYQAGLIGKVPWRGSHDELTQKDATGTVYARNINHTHGVSTPDSSNSGNSYVLTIQRSLGGDDVELGDLDKDGDRDEHGSPSSGFYSIFPMSPIGEPVLGDPDISSQEATITRTEAEAETSSVASVSDGESEREYISSILQASAPPICAGPPTRMPGSPGDRRPATPPAEEEQQQQQQQQQQQRLTRMGNHPGTTGYGMGTRARYSSKYSAEEDHTEGLLPARSLELVSHNPSWASWYSNAIKPLLLKVLVLPTNFRDDRFVPERKRGKKEAGCRHHPSCSQPVTGMCVDEPEETFISIVFAMHHVGSTAIPQIEHSLPILDVSLHLDPEVAPLEELWVPRMLGIPGMVHAAWGSKTHTFALSMPAAGIDANINVHSSARRVEEDVAFTRYLSLADCPEAARDRERWTKAKQRAIDRVWERAMGSRRVDLGTDRHAADRAHRWYNGFKMDVRDDICVRAGEYAAEEDDIAAQRARRALWERFGHDSHWVEEFRKTYKRRSDGMIVHRRP</sequence>
<comment type="caution">
    <text evidence="2">The sequence shown here is derived from an EMBL/GenBank/DDBJ whole genome shotgun (WGS) entry which is preliminary data.</text>
</comment>
<evidence type="ECO:0000313" key="2">
    <source>
        <dbReference type="EMBL" id="KAJ2902636.1"/>
    </source>
</evidence>
<gene>
    <name evidence="2" type="ORF">MKZ38_000303</name>
</gene>
<accession>A0AAD5RRQ8</accession>
<evidence type="ECO:0000313" key="3">
    <source>
        <dbReference type="Proteomes" id="UP001201980"/>
    </source>
</evidence>
<dbReference type="AlphaFoldDB" id="A0AAD5RRQ8"/>
<feature type="region of interest" description="Disordered" evidence="1">
    <location>
        <begin position="90"/>
        <end position="240"/>
    </location>
</feature>
<dbReference type="EMBL" id="JAKWBI020000107">
    <property type="protein sequence ID" value="KAJ2902636.1"/>
    <property type="molecule type" value="Genomic_DNA"/>
</dbReference>
<organism evidence="2 3">
    <name type="scientific">Zalerion maritima</name>
    <dbReference type="NCBI Taxonomy" id="339359"/>
    <lineage>
        <taxon>Eukaryota</taxon>
        <taxon>Fungi</taxon>
        <taxon>Dikarya</taxon>
        <taxon>Ascomycota</taxon>
        <taxon>Pezizomycotina</taxon>
        <taxon>Sordariomycetes</taxon>
        <taxon>Lulworthiomycetidae</taxon>
        <taxon>Lulworthiales</taxon>
        <taxon>Lulworthiaceae</taxon>
        <taxon>Zalerion</taxon>
    </lineage>
</organism>
<feature type="compositionally biased region" description="Low complexity" evidence="1">
    <location>
        <begin position="202"/>
        <end position="211"/>
    </location>
</feature>
<protein>
    <submittedName>
        <fullName evidence="2">Uncharacterized protein</fullName>
    </submittedName>
</protein>
<feature type="compositionally biased region" description="Basic and acidic residues" evidence="1">
    <location>
        <begin position="96"/>
        <end position="107"/>
    </location>
</feature>
<proteinExistence type="predicted"/>
<dbReference type="Proteomes" id="UP001201980">
    <property type="component" value="Unassembled WGS sequence"/>
</dbReference>
<feature type="compositionally biased region" description="Low complexity" evidence="1">
    <location>
        <begin position="136"/>
        <end position="155"/>
    </location>
</feature>
<name>A0AAD5RRQ8_9PEZI</name>
<reference evidence="2" key="1">
    <citation type="submission" date="2022-07" db="EMBL/GenBank/DDBJ databases">
        <title>Draft genome sequence of Zalerion maritima ATCC 34329, a (micro)plastics degrading marine fungus.</title>
        <authorList>
            <person name="Paco A."/>
            <person name="Goncalves M.F.M."/>
            <person name="Rocha-Santos T.A.P."/>
            <person name="Alves A."/>
        </authorList>
    </citation>
    <scope>NUCLEOTIDE SEQUENCE</scope>
    <source>
        <strain evidence="2">ATCC 34329</strain>
    </source>
</reference>
<evidence type="ECO:0000256" key="1">
    <source>
        <dbReference type="SAM" id="MobiDB-lite"/>
    </source>
</evidence>